<protein>
    <submittedName>
        <fullName evidence="2">Uncharacterized protein</fullName>
    </submittedName>
</protein>
<proteinExistence type="predicted"/>
<name>A0ABN1V4Y7_9ACTN</name>
<keyword evidence="3" id="KW-1185">Reference proteome</keyword>
<reference evidence="2 3" key="1">
    <citation type="journal article" date="2019" name="Int. J. Syst. Evol. Microbiol.">
        <title>The Global Catalogue of Microorganisms (GCM) 10K type strain sequencing project: providing services to taxonomists for standard genome sequencing and annotation.</title>
        <authorList>
            <consortium name="The Broad Institute Genomics Platform"/>
            <consortium name="The Broad Institute Genome Sequencing Center for Infectious Disease"/>
            <person name="Wu L."/>
            <person name="Ma J."/>
        </authorList>
    </citation>
    <scope>NUCLEOTIDE SEQUENCE [LARGE SCALE GENOMIC DNA]</scope>
    <source>
        <strain evidence="2 3">JCM 12696</strain>
    </source>
</reference>
<gene>
    <name evidence="2" type="ORF">GCM10009654_59120</name>
</gene>
<dbReference type="Proteomes" id="UP001501371">
    <property type="component" value="Unassembled WGS sequence"/>
</dbReference>
<organism evidence="2 3">
    <name type="scientific">Streptomyces hebeiensis</name>
    <dbReference type="NCBI Taxonomy" id="229486"/>
    <lineage>
        <taxon>Bacteria</taxon>
        <taxon>Bacillati</taxon>
        <taxon>Actinomycetota</taxon>
        <taxon>Actinomycetes</taxon>
        <taxon>Kitasatosporales</taxon>
        <taxon>Streptomycetaceae</taxon>
        <taxon>Streptomyces</taxon>
    </lineage>
</organism>
<dbReference type="RefSeq" id="WP_030750444.1">
    <property type="nucleotide sequence ID" value="NZ_BAAAKV010000072.1"/>
</dbReference>
<comment type="caution">
    <text evidence="2">The sequence shown here is derived from an EMBL/GenBank/DDBJ whole genome shotgun (WGS) entry which is preliminary data.</text>
</comment>
<sequence length="65" mass="6587">MTSATFTSAHASSDASLSGADGGGSTSHSARRSGGPLRAVRVFLTTAFSVAVLGEYGEEAGIRRR</sequence>
<accession>A0ABN1V4Y7</accession>
<feature type="region of interest" description="Disordered" evidence="1">
    <location>
        <begin position="1"/>
        <end position="34"/>
    </location>
</feature>
<evidence type="ECO:0000256" key="1">
    <source>
        <dbReference type="SAM" id="MobiDB-lite"/>
    </source>
</evidence>
<feature type="compositionally biased region" description="Low complexity" evidence="1">
    <location>
        <begin position="1"/>
        <end position="19"/>
    </location>
</feature>
<evidence type="ECO:0000313" key="2">
    <source>
        <dbReference type="EMBL" id="GAA1194152.1"/>
    </source>
</evidence>
<dbReference type="EMBL" id="BAAAKV010000072">
    <property type="protein sequence ID" value="GAA1194152.1"/>
    <property type="molecule type" value="Genomic_DNA"/>
</dbReference>
<evidence type="ECO:0000313" key="3">
    <source>
        <dbReference type="Proteomes" id="UP001501371"/>
    </source>
</evidence>